<sequence length="278" mass="30844">MITLLYQIPALILALWLFTAYMTRSFPTIMGKRICLVIAHPDDEAMFFAPTLRYLSNPELGNQIVIICFSSGDADGLGHIRKKELIDSALLLGVRKPEHVFAIEDKNFPDSMTATWDAKLISQTLLKAFAPNASSTPTNKAPEANIDVLITFDEGGVSGHPNHISLLHGCTTFLKTLMQRHTGWENPVKLYTLTSVNIVRKYSSILDSAASVLATVLGSKEKGAFPNPLLMVSSPGDVRKAQQAMTNAHVSQMRWFRWGWIGISRYMVVNDLKKRKGV</sequence>
<dbReference type="PANTHER" id="PTHR12993">
    <property type="entry name" value="N-ACETYLGLUCOSAMINYL-PHOSPHATIDYLINOSITOL DE-N-ACETYLASE-RELATED"/>
    <property type="match status" value="1"/>
</dbReference>
<name>A0A2G5I1V7_CERBT</name>
<dbReference type="EMBL" id="CP134186">
    <property type="protein sequence ID" value="WPB00424.1"/>
    <property type="molecule type" value="Genomic_DNA"/>
</dbReference>
<gene>
    <name evidence="4" type="ORF">CB0940_03251</name>
    <name evidence="5" type="ORF">RHO25_005043</name>
</gene>
<protein>
    <recommendedName>
        <fullName evidence="2">N-acetylglucosaminylphosphatidylinositol deacetylase</fullName>
        <ecNumber evidence="2">3.5.1.89</ecNumber>
    </recommendedName>
</protein>
<reference evidence="5 7" key="2">
    <citation type="submission" date="2023-09" db="EMBL/GenBank/DDBJ databases">
        <title>Complete-Gapless Cercospora beticola genome.</title>
        <authorList>
            <person name="Wyatt N.A."/>
            <person name="Spanner R.E."/>
            <person name="Bolton M.D."/>
        </authorList>
    </citation>
    <scope>NUCLEOTIDE SEQUENCE [LARGE SCALE GENOMIC DNA]</scope>
    <source>
        <strain evidence="5">Cb09-40</strain>
    </source>
</reference>
<evidence type="ECO:0000256" key="2">
    <source>
        <dbReference type="ARBA" id="ARBA00012176"/>
    </source>
</evidence>
<dbReference type="GO" id="GO:0005783">
    <property type="term" value="C:endoplasmic reticulum"/>
    <property type="evidence" value="ECO:0007669"/>
    <property type="project" value="TreeGrafter"/>
</dbReference>
<dbReference type="Proteomes" id="UP001302367">
    <property type="component" value="Chromosome 3"/>
</dbReference>
<keyword evidence="3" id="KW-0472">Membrane</keyword>
<dbReference type="OrthoDB" id="440160at2759"/>
<evidence type="ECO:0000313" key="4">
    <source>
        <dbReference type="EMBL" id="PIA98731.1"/>
    </source>
</evidence>
<feature type="transmembrane region" description="Helical" evidence="3">
    <location>
        <begin position="6"/>
        <end position="23"/>
    </location>
</feature>
<dbReference type="AlphaFoldDB" id="A0A2G5I1V7"/>
<dbReference type="GO" id="GO:0016020">
    <property type="term" value="C:membrane"/>
    <property type="evidence" value="ECO:0007669"/>
    <property type="project" value="GOC"/>
</dbReference>
<keyword evidence="3" id="KW-0812">Transmembrane</keyword>
<accession>A0A2G5I1V7</accession>
<dbReference type="GO" id="GO:0000225">
    <property type="term" value="F:N-acetylglucosaminylphosphatidylinositol deacetylase activity"/>
    <property type="evidence" value="ECO:0007669"/>
    <property type="project" value="UniProtKB-EC"/>
</dbReference>
<dbReference type="EC" id="3.5.1.89" evidence="2"/>
<reference evidence="4 6" key="1">
    <citation type="submission" date="2015-10" db="EMBL/GenBank/DDBJ databases">
        <title>The cercosporin biosynthetic gene cluster was horizontally transferred to several fungal lineages and shown to be expanded in Cercospora beticola based on microsynteny with recipient genomes.</title>
        <authorList>
            <person name="De Jonge R."/>
            <person name="Ebert M.K."/>
            <person name="Suttle J.C."/>
            <person name="Jurick Ii W.M."/>
            <person name="Secor G.A."/>
            <person name="Thomma B.P."/>
            <person name="Van De Peer Y."/>
            <person name="Bolton M.D."/>
        </authorList>
    </citation>
    <scope>NUCLEOTIDE SEQUENCE [LARGE SCALE GENOMIC DNA]</scope>
    <source>
        <strain evidence="4 6">09-40</strain>
    </source>
</reference>
<evidence type="ECO:0000256" key="3">
    <source>
        <dbReference type="SAM" id="Phobius"/>
    </source>
</evidence>
<evidence type="ECO:0000313" key="5">
    <source>
        <dbReference type="EMBL" id="WPB00424.1"/>
    </source>
</evidence>
<organism evidence="4 6">
    <name type="scientific">Cercospora beticola</name>
    <name type="common">Sugarbeet leaf spot fungus</name>
    <dbReference type="NCBI Taxonomy" id="122368"/>
    <lineage>
        <taxon>Eukaryota</taxon>
        <taxon>Fungi</taxon>
        <taxon>Dikarya</taxon>
        <taxon>Ascomycota</taxon>
        <taxon>Pezizomycotina</taxon>
        <taxon>Dothideomycetes</taxon>
        <taxon>Dothideomycetidae</taxon>
        <taxon>Mycosphaerellales</taxon>
        <taxon>Mycosphaerellaceae</taxon>
        <taxon>Cercospora</taxon>
    </lineage>
</organism>
<dbReference type="EMBL" id="LKMD01000101">
    <property type="protein sequence ID" value="PIA98731.1"/>
    <property type="molecule type" value="Genomic_DNA"/>
</dbReference>
<dbReference type="Pfam" id="PF02585">
    <property type="entry name" value="PIG-L"/>
    <property type="match status" value="1"/>
</dbReference>
<dbReference type="UniPathway" id="UPA00196"/>
<dbReference type="Proteomes" id="UP000230605">
    <property type="component" value="Chromosome 3"/>
</dbReference>
<dbReference type="GO" id="GO:0006506">
    <property type="term" value="P:GPI anchor biosynthetic process"/>
    <property type="evidence" value="ECO:0007669"/>
    <property type="project" value="UniProtKB-UniPathway"/>
</dbReference>
<proteinExistence type="inferred from homology"/>
<dbReference type="InterPro" id="IPR003737">
    <property type="entry name" value="GlcNAc_PI_deacetylase-related"/>
</dbReference>
<keyword evidence="3" id="KW-1133">Transmembrane helix</keyword>
<keyword evidence="7" id="KW-1185">Reference proteome</keyword>
<comment type="similarity">
    <text evidence="1">Belongs to the PIGL family.</text>
</comment>
<evidence type="ECO:0000313" key="7">
    <source>
        <dbReference type="Proteomes" id="UP001302367"/>
    </source>
</evidence>
<dbReference type="PANTHER" id="PTHR12993:SF11">
    <property type="entry name" value="N-ACETYLGLUCOSAMINYL-PHOSPHATIDYLINOSITOL DE-N-ACETYLASE"/>
    <property type="match status" value="1"/>
</dbReference>
<dbReference type="Gene3D" id="3.40.50.10320">
    <property type="entry name" value="LmbE-like"/>
    <property type="match status" value="1"/>
</dbReference>
<dbReference type="SUPFAM" id="SSF102588">
    <property type="entry name" value="LmbE-like"/>
    <property type="match status" value="1"/>
</dbReference>
<evidence type="ECO:0000256" key="1">
    <source>
        <dbReference type="ARBA" id="ARBA00006066"/>
    </source>
</evidence>
<evidence type="ECO:0000313" key="6">
    <source>
        <dbReference type="Proteomes" id="UP000230605"/>
    </source>
</evidence>
<dbReference type="InterPro" id="IPR024078">
    <property type="entry name" value="LmbE-like_dom_sf"/>
</dbReference>